<proteinExistence type="predicted"/>
<keyword evidence="2" id="KW-1185">Reference proteome</keyword>
<dbReference type="AlphaFoldDB" id="A0A7X3MEA5"/>
<name>A0A7X3MEA5_9FIRM</name>
<dbReference type="Proteomes" id="UP000460412">
    <property type="component" value="Unassembled WGS sequence"/>
</dbReference>
<dbReference type="RefSeq" id="WP_159750132.1">
    <property type="nucleotide sequence ID" value="NZ_WUQX01000001.1"/>
</dbReference>
<evidence type="ECO:0000313" key="1">
    <source>
        <dbReference type="EMBL" id="MXP74798.1"/>
    </source>
</evidence>
<gene>
    <name evidence="1" type="ORF">GN277_05205</name>
</gene>
<dbReference type="EMBL" id="WUQX01000001">
    <property type="protein sequence ID" value="MXP74798.1"/>
    <property type="molecule type" value="Genomic_DNA"/>
</dbReference>
<accession>A0A7X3MEA5</accession>
<comment type="caution">
    <text evidence="1">The sequence shown here is derived from an EMBL/GenBank/DDBJ whole genome shotgun (WGS) entry which is preliminary data.</text>
</comment>
<reference evidence="1 2" key="1">
    <citation type="submission" date="2019-12" db="EMBL/GenBank/DDBJ databases">
        <title>Sporaefaciens musculi gen. nov., sp. nov., a novel bacterium isolated from the caecum of an obese mouse.</title>
        <authorList>
            <person name="Rasmussen T.S."/>
            <person name="Streidl T."/>
            <person name="Hitch T.C.A."/>
            <person name="Wortmann E."/>
            <person name="Deptula P."/>
            <person name="Hansen M."/>
            <person name="Nielsen D.S."/>
            <person name="Clavel T."/>
            <person name="Vogensen F.K."/>
        </authorList>
    </citation>
    <scope>NUCLEOTIDE SEQUENCE [LARGE SCALE GENOMIC DNA]</scope>
    <source>
        <strain evidence="1 2">WCA-9-b2</strain>
    </source>
</reference>
<sequence length="412" mass="49608">MEWEHESKIIDSIRIICKRSQNEDFVFFEEFFKLCGIFVIRCAEPQIPHLSEDDEEYTDYELDITHNFGWMVQKENEKMMLKKAIEMVYGGNRSFRDELSYLAPVYVNHDLKLHNMRERYFYAPVFSRVYESLANFRAAVRELEETKINGRHVKYFRISCQHKINVLLGKLHKEKEYSGYMLIADALNLCGRERGYTQGYLLAGIVADGDLQFLNDSIHFYDNAFTGKKEIDAYIHYRKGRYYEKIDHDEERALTEYRKAYRMDQSNYRALFKVAIIELSIGEMYMDYRYIRRSISTFREIPELLYDDIENCNLLPIQLEYLAKTYKNLYDIYDIWMERKSSAMQALYELCDLERMIDEDAFFDHFFGDGEKADEERRLLKCHLNLVYYKDERDTIDNDYYINKRGKIDYVK</sequence>
<dbReference type="SUPFAM" id="SSF48452">
    <property type="entry name" value="TPR-like"/>
    <property type="match status" value="1"/>
</dbReference>
<organism evidence="1 2">
    <name type="scientific">Sporofaciens musculi</name>
    <dbReference type="NCBI Taxonomy" id="2681861"/>
    <lineage>
        <taxon>Bacteria</taxon>
        <taxon>Bacillati</taxon>
        <taxon>Bacillota</taxon>
        <taxon>Clostridia</taxon>
        <taxon>Lachnospirales</taxon>
        <taxon>Lachnospiraceae</taxon>
        <taxon>Sporofaciens</taxon>
    </lineage>
</organism>
<protein>
    <submittedName>
        <fullName evidence="1">Uncharacterized protein</fullName>
    </submittedName>
</protein>
<dbReference type="InterPro" id="IPR011990">
    <property type="entry name" value="TPR-like_helical_dom_sf"/>
</dbReference>
<evidence type="ECO:0000313" key="2">
    <source>
        <dbReference type="Proteomes" id="UP000460412"/>
    </source>
</evidence>